<evidence type="ECO:0000256" key="1">
    <source>
        <dbReference type="SAM" id="MobiDB-lite"/>
    </source>
</evidence>
<name>A0A9X3ENU0_9BACT</name>
<evidence type="ECO:0000313" key="2">
    <source>
        <dbReference type="EMBL" id="MCY1004041.1"/>
    </source>
</evidence>
<dbReference type="Proteomes" id="UP001150924">
    <property type="component" value="Unassembled WGS sequence"/>
</dbReference>
<reference evidence="2" key="1">
    <citation type="submission" date="2022-11" db="EMBL/GenBank/DDBJ databases">
        <title>Minimal conservation of predation-associated metabolite biosynthetic gene clusters underscores biosynthetic potential of Myxococcota including descriptions for ten novel species: Archangium lansinium sp. nov., Myxococcus landrumus sp. nov., Nannocystis bai.</title>
        <authorList>
            <person name="Ahearne A."/>
            <person name="Stevens C."/>
            <person name="Phillips K."/>
        </authorList>
    </citation>
    <scope>NUCLEOTIDE SEQUENCE</scope>
    <source>
        <strain evidence="2">Na p29</strain>
    </source>
</reference>
<protein>
    <submittedName>
        <fullName evidence="2">Uncharacterized protein</fullName>
    </submittedName>
</protein>
<comment type="caution">
    <text evidence="2">The sequence shown here is derived from an EMBL/GenBank/DDBJ whole genome shotgun (WGS) entry which is preliminary data.</text>
</comment>
<sequence length="239" mass="24987">MAASFVAVGDAGGEGDEARLRGHAQQREVAVGREVEDLADRDRAAAEVELQGPLAAGQRREAGQQRLARRHREVGAHEPGGGEESGAAGVDGVEAADAGARGGEGPLERGVPRAAGRGHGHGHGGRGRGPQVPQAGRHGVAARVGQQRGEAGQRDLVALGRRPGGEPRPHRALVLVGLGHRLDSNQGRRIRHRDRNSAIAANVGAGSRGCKDCRQWWQSLRGAINICSRCRESAVRGQP</sequence>
<gene>
    <name evidence="2" type="ORF">OV079_00340</name>
</gene>
<dbReference type="AlphaFoldDB" id="A0A9X3ENU0"/>
<organism evidence="2 3">
    <name type="scientific">Nannocystis pusilla</name>
    <dbReference type="NCBI Taxonomy" id="889268"/>
    <lineage>
        <taxon>Bacteria</taxon>
        <taxon>Pseudomonadati</taxon>
        <taxon>Myxococcota</taxon>
        <taxon>Polyangia</taxon>
        <taxon>Nannocystales</taxon>
        <taxon>Nannocystaceae</taxon>
        <taxon>Nannocystis</taxon>
    </lineage>
</organism>
<accession>A0A9X3ENU0</accession>
<proteinExistence type="predicted"/>
<dbReference type="RefSeq" id="WP_267765566.1">
    <property type="nucleotide sequence ID" value="NZ_JAPNKE010000002.1"/>
</dbReference>
<feature type="compositionally biased region" description="Basic residues" evidence="1">
    <location>
        <begin position="116"/>
        <end position="126"/>
    </location>
</feature>
<feature type="compositionally biased region" description="Basic and acidic residues" evidence="1">
    <location>
        <begin position="30"/>
        <end position="46"/>
    </location>
</feature>
<keyword evidence="3" id="KW-1185">Reference proteome</keyword>
<feature type="region of interest" description="Disordered" evidence="1">
    <location>
        <begin position="1"/>
        <end position="153"/>
    </location>
</feature>
<dbReference type="EMBL" id="JAPNKE010000002">
    <property type="protein sequence ID" value="MCY1004041.1"/>
    <property type="molecule type" value="Genomic_DNA"/>
</dbReference>
<evidence type="ECO:0000313" key="3">
    <source>
        <dbReference type="Proteomes" id="UP001150924"/>
    </source>
</evidence>
<feature type="compositionally biased region" description="Low complexity" evidence="1">
    <location>
        <begin position="85"/>
        <end position="99"/>
    </location>
</feature>